<dbReference type="EMBL" id="JACSDY010000016">
    <property type="protein sequence ID" value="KAF7404237.1"/>
    <property type="molecule type" value="Genomic_DNA"/>
</dbReference>
<gene>
    <name evidence="2" type="ORF">H0235_014931</name>
</gene>
<name>A0A834NCJ9_VESPE</name>
<protein>
    <submittedName>
        <fullName evidence="2">Uncharacterized protein</fullName>
    </submittedName>
</protein>
<reference evidence="2" key="1">
    <citation type="journal article" date="2020" name="G3 (Bethesda)">
        <title>High-Quality Assemblies for Three Invasive Social Wasps from the &lt;i&gt;Vespula&lt;/i&gt; Genus.</title>
        <authorList>
            <person name="Harrop T.W.R."/>
            <person name="Guhlin J."/>
            <person name="McLaughlin G.M."/>
            <person name="Permina E."/>
            <person name="Stockwell P."/>
            <person name="Gilligan J."/>
            <person name="Le Lec M.F."/>
            <person name="Gruber M.A.M."/>
            <person name="Quinn O."/>
            <person name="Lovegrove M."/>
            <person name="Duncan E.J."/>
            <person name="Remnant E.J."/>
            <person name="Van Eeckhoven J."/>
            <person name="Graham B."/>
            <person name="Knapp R.A."/>
            <person name="Langford K.W."/>
            <person name="Kronenberg Z."/>
            <person name="Press M.O."/>
            <person name="Eacker S.M."/>
            <person name="Wilson-Rankin E.E."/>
            <person name="Purcell J."/>
            <person name="Lester P.J."/>
            <person name="Dearden P.K."/>
        </authorList>
    </citation>
    <scope>NUCLEOTIDE SEQUENCE</scope>
    <source>
        <strain evidence="2">Volc-1</strain>
    </source>
</reference>
<feature type="compositionally biased region" description="Basic and acidic residues" evidence="1">
    <location>
        <begin position="74"/>
        <end position="99"/>
    </location>
</feature>
<evidence type="ECO:0000313" key="2">
    <source>
        <dbReference type="EMBL" id="KAF7404237.1"/>
    </source>
</evidence>
<proteinExistence type="predicted"/>
<dbReference type="AlphaFoldDB" id="A0A834NCJ9"/>
<feature type="region of interest" description="Disordered" evidence="1">
    <location>
        <begin position="74"/>
        <end position="135"/>
    </location>
</feature>
<evidence type="ECO:0000313" key="3">
    <source>
        <dbReference type="Proteomes" id="UP000600918"/>
    </source>
</evidence>
<comment type="caution">
    <text evidence="2">The sequence shown here is derived from an EMBL/GenBank/DDBJ whole genome shotgun (WGS) entry which is preliminary data.</text>
</comment>
<evidence type="ECO:0000256" key="1">
    <source>
        <dbReference type="SAM" id="MobiDB-lite"/>
    </source>
</evidence>
<feature type="compositionally biased region" description="Acidic residues" evidence="1">
    <location>
        <begin position="100"/>
        <end position="129"/>
    </location>
</feature>
<keyword evidence="3" id="KW-1185">Reference proteome</keyword>
<sequence>MRVRVIFRGPGTKYILSYGRRGSKSWPRYYEVQYARSSGYFTKRLSIEFRKISSEEKKKKEKILRSLVERRMEKENLSVNHDSRNDGLYHDGKFIRKGNDEDEEEEEEEEKEKEEEEEEQEEEEEEEEEEKSRVL</sequence>
<accession>A0A834NCJ9</accession>
<organism evidence="2 3">
    <name type="scientific">Vespula pensylvanica</name>
    <name type="common">Western yellow jacket</name>
    <name type="synonym">Wasp</name>
    <dbReference type="NCBI Taxonomy" id="30213"/>
    <lineage>
        <taxon>Eukaryota</taxon>
        <taxon>Metazoa</taxon>
        <taxon>Ecdysozoa</taxon>
        <taxon>Arthropoda</taxon>
        <taxon>Hexapoda</taxon>
        <taxon>Insecta</taxon>
        <taxon>Pterygota</taxon>
        <taxon>Neoptera</taxon>
        <taxon>Endopterygota</taxon>
        <taxon>Hymenoptera</taxon>
        <taxon>Apocrita</taxon>
        <taxon>Aculeata</taxon>
        <taxon>Vespoidea</taxon>
        <taxon>Vespidae</taxon>
        <taxon>Vespinae</taxon>
        <taxon>Vespula</taxon>
    </lineage>
</organism>
<dbReference type="Proteomes" id="UP000600918">
    <property type="component" value="Unassembled WGS sequence"/>
</dbReference>